<dbReference type="Gene3D" id="1.10.10.2830">
    <property type="match status" value="1"/>
</dbReference>
<organism evidence="3">
    <name type="scientific">marine sediment metagenome</name>
    <dbReference type="NCBI Taxonomy" id="412755"/>
    <lineage>
        <taxon>unclassified sequences</taxon>
        <taxon>metagenomes</taxon>
        <taxon>ecological metagenomes</taxon>
    </lineage>
</organism>
<dbReference type="InterPro" id="IPR003115">
    <property type="entry name" value="ParB_N"/>
</dbReference>
<evidence type="ECO:0000256" key="1">
    <source>
        <dbReference type="ARBA" id="ARBA00022829"/>
    </source>
</evidence>
<dbReference type="Pfam" id="PF17762">
    <property type="entry name" value="HTH_ParB"/>
    <property type="match status" value="1"/>
</dbReference>
<dbReference type="AlphaFoldDB" id="A0A0F9R2S4"/>
<dbReference type="InterPro" id="IPR004437">
    <property type="entry name" value="ParB/RepB/Spo0J"/>
</dbReference>
<dbReference type="NCBIfam" id="TIGR00180">
    <property type="entry name" value="parB_part"/>
    <property type="match status" value="1"/>
</dbReference>
<dbReference type="GO" id="GO:0005694">
    <property type="term" value="C:chromosome"/>
    <property type="evidence" value="ECO:0007669"/>
    <property type="project" value="TreeGrafter"/>
</dbReference>
<reference evidence="3" key="1">
    <citation type="journal article" date="2015" name="Nature">
        <title>Complex archaea that bridge the gap between prokaryotes and eukaryotes.</title>
        <authorList>
            <person name="Spang A."/>
            <person name="Saw J.H."/>
            <person name="Jorgensen S.L."/>
            <person name="Zaremba-Niedzwiedzka K."/>
            <person name="Martijn J."/>
            <person name="Lind A.E."/>
            <person name="van Eijk R."/>
            <person name="Schleper C."/>
            <person name="Guy L."/>
            <person name="Ettema T.J."/>
        </authorList>
    </citation>
    <scope>NUCLEOTIDE SEQUENCE</scope>
</reference>
<keyword evidence="1" id="KW-0159">Chromosome partition</keyword>
<feature type="domain" description="ParB-like N-terminal" evidence="2">
    <location>
        <begin position="42"/>
        <end position="134"/>
    </location>
</feature>
<dbReference type="GO" id="GO:0003677">
    <property type="term" value="F:DNA binding"/>
    <property type="evidence" value="ECO:0007669"/>
    <property type="project" value="InterPro"/>
</dbReference>
<dbReference type="Pfam" id="PF02195">
    <property type="entry name" value="ParB_N"/>
    <property type="match status" value="1"/>
</dbReference>
<dbReference type="EMBL" id="LAZR01001186">
    <property type="protein sequence ID" value="KKN49069.1"/>
    <property type="molecule type" value="Genomic_DNA"/>
</dbReference>
<dbReference type="InterPro" id="IPR036086">
    <property type="entry name" value="ParB/Sulfiredoxin_sf"/>
</dbReference>
<gene>
    <name evidence="3" type="ORF">LCGC14_0646390</name>
</gene>
<protein>
    <recommendedName>
        <fullName evidence="2">ParB-like N-terminal domain-containing protein</fullName>
    </recommendedName>
</protein>
<dbReference type="SUPFAM" id="SSF110849">
    <property type="entry name" value="ParB/Sulfiredoxin"/>
    <property type="match status" value="1"/>
</dbReference>
<dbReference type="InterPro" id="IPR041468">
    <property type="entry name" value="HTH_ParB/Spo0J"/>
</dbReference>
<evidence type="ECO:0000259" key="2">
    <source>
        <dbReference type="SMART" id="SM00470"/>
    </source>
</evidence>
<dbReference type="Gene3D" id="3.90.1530.30">
    <property type="match status" value="1"/>
</dbReference>
<dbReference type="PANTHER" id="PTHR33375:SF1">
    <property type="entry name" value="CHROMOSOME-PARTITIONING PROTEIN PARB-RELATED"/>
    <property type="match status" value="1"/>
</dbReference>
<dbReference type="InterPro" id="IPR050336">
    <property type="entry name" value="Chromosome_partition/occlusion"/>
</dbReference>
<proteinExistence type="predicted"/>
<comment type="caution">
    <text evidence="3">The sequence shown here is derived from an EMBL/GenBank/DDBJ whole genome shotgun (WGS) entry which is preliminary data.</text>
</comment>
<dbReference type="GO" id="GO:0007059">
    <property type="term" value="P:chromosome segregation"/>
    <property type="evidence" value="ECO:0007669"/>
    <property type="project" value="UniProtKB-KW"/>
</dbReference>
<sequence>MFCSNCFGPIEDNECRACYGKGIRYKRLDEYSVVNIPLDRIYSDPIFNCRGTIVPLDVIDLVKDIEKTGLQSPIAIQPISDVSEFPEEDYDYRIVAGHRRFASFKILKKETIPAMIKVGLSEVRAKLINLAENLKRQDLNIVQEANAIEHLRKLGLNRRQVGEELGVSPSWVQVRYNLLDLPIEIRDEVAAGMINQYQIKEIYSLESKEQQFEAVKQIKDAKLRGERGISVGKKPKDSPFKKRRQPVNVVQEMIEHIGKTVGYGLHTRVLAWANGNINSAELYFDIKSEADEKGINYEIPIRGVE</sequence>
<dbReference type="SUPFAM" id="SSF109709">
    <property type="entry name" value="KorB DNA-binding domain-like"/>
    <property type="match status" value="1"/>
</dbReference>
<name>A0A0F9R2S4_9ZZZZ</name>
<accession>A0A0F9R2S4</accession>
<dbReference type="SMART" id="SM00470">
    <property type="entry name" value="ParB"/>
    <property type="match status" value="1"/>
</dbReference>
<evidence type="ECO:0000313" key="3">
    <source>
        <dbReference type="EMBL" id="KKN49069.1"/>
    </source>
</evidence>
<dbReference type="PANTHER" id="PTHR33375">
    <property type="entry name" value="CHROMOSOME-PARTITIONING PROTEIN PARB-RELATED"/>
    <property type="match status" value="1"/>
</dbReference>